<protein>
    <submittedName>
        <fullName evidence="2">Uncharacterized protein</fullName>
    </submittedName>
</protein>
<sequence>MEIIKKNIQLLPFVLFLICVLFVNRTSLFDQQTKLYIAIGCAVGSVLFLILYWSKKENRESYKNNTIRGKIAVIVAAILVTVGIYVYQMMQH</sequence>
<accession>A0ABW5LGF1</accession>
<evidence type="ECO:0000256" key="1">
    <source>
        <dbReference type="SAM" id="Phobius"/>
    </source>
</evidence>
<name>A0ABW5LGF1_9FLAO</name>
<dbReference type="EMBL" id="JBHULE010000019">
    <property type="protein sequence ID" value="MFD2563665.1"/>
    <property type="molecule type" value="Genomic_DNA"/>
</dbReference>
<organism evidence="2 3">
    <name type="scientific">Aquimarina rubra</name>
    <dbReference type="NCBI Taxonomy" id="1920033"/>
    <lineage>
        <taxon>Bacteria</taxon>
        <taxon>Pseudomonadati</taxon>
        <taxon>Bacteroidota</taxon>
        <taxon>Flavobacteriia</taxon>
        <taxon>Flavobacteriales</taxon>
        <taxon>Flavobacteriaceae</taxon>
        <taxon>Aquimarina</taxon>
    </lineage>
</organism>
<proteinExistence type="predicted"/>
<keyword evidence="1" id="KW-0472">Membrane</keyword>
<reference evidence="3" key="1">
    <citation type="journal article" date="2019" name="Int. J. Syst. Evol. Microbiol.">
        <title>The Global Catalogue of Microorganisms (GCM) 10K type strain sequencing project: providing services to taxonomists for standard genome sequencing and annotation.</title>
        <authorList>
            <consortium name="The Broad Institute Genomics Platform"/>
            <consortium name="The Broad Institute Genome Sequencing Center for Infectious Disease"/>
            <person name="Wu L."/>
            <person name="Ma J."/>
        </authorList>
    </citation>
    <scope>NUCLEOTIDE SEQUENCE [LARGE SCALE GENOMIC DNA]</scope>
    <source>
        <strain evidence="3">KCTC 52274</strain>
    </source>
</reference>
<keyword evidence="3" id="KW-1185">Reference proteome</keyword>
<keyword evidence="1" id="KW-0812">Transmembrane</keyword>
<feature type="transmembrane region" description="Helical" evidence="1">
    <location>
        <begin position="35"/>
        <end position="54"/>
    </location>
</feature>
<dbReference type="RefSeq" id="WP_378293289.1">
    <property type="nucleotide sequence ID" value="NZ_JBHULE010000019.1"/>
</dbReference>
<feature type="transmembrane region" description="Helical" evidence="1">
    <location>
        <begin position="66"/>
        <end position="87"/>
    </location>
</feature>
<dbReference type="Proteomes" id="UP001597319">
    <property type="component" value="Unassembled WGS sequence"/>
</dbReference>
<keyword evidence="1" id="KW-1133">Transmembrane helix</keyword>
<evidence type="ECO:0000313" key="3">
    <source>
        <dbReference type="Proteomes" id="UP001597319"/>
    </source>
</evidence>
<gene>
    <name evidence="2" type="ORF">ACFSR1_13375</name>
</gene>
<comment type="caution">
    <text evidence="2">The sequence shown here is derived from an EMBL/GenBank/DDBJ whole genome shotgun (WGS) entry which is preliminary data.</text>
</comment>
<evidence type="ECO:0000313" key="2">
    <source>
        <dbReference type="EMBL" id="MFD2563665.1"/>
    </source>
</evidence>